<keyword evidence="1" id="KW-0472">Membrane</keyword>
<comment type="caution">
    <text evidence="2">The sequence shown here is derived from an EMBL/GenBank/DDBJ whole genome shotgun (WGS) entry which is preliminary data.</text>
</comment>
<dbReference type="AlphaFoldDB" id="A0A813HL92"/>
<accession>A0A813HL92</accession>
<keyword evidence="3" id="KW-1185">Reference proteome</keyword>
<organism evidence="2 3">
    <name type="scientific">Polarella glacialis</name>
    <name type="common">Dinoflagellate</name>
    <dbReference type="NCBI Taxonomy" id="89957"/>
    <lineage>
        <taxon>Eukaryota</taxon>
        <taxon>Sar</taxon>
        <taxon>Alveolata</taxon>
        <taxon>Dinophyceae</taxon>
        <taxon>Suessiales</taxon>
        <taxon>Suessiaceae</taxon>
        <taxon>Polarella</taxon>
    </lineage>
</organism>
<name>A0A813HL92_POLGL</name>
<gene>
    <name evidence="2" type="ORF">PGLA1383_LOCUS54385</name>
</gene>
<reference evidence="2" key="1">
    <citation type="submission" date="2021-02" db="EMBL/GenBank/DDBJ databases">
        <authorList>
            <person name="Dougan E. K."/>
            <person name="Rhodes N."/>
            <person name="Thang M."/>
            <person name="Chan C."/>
        </authorList>
    </citation>
    <scope>NUCLEOTIDE SEQUENCE</scope>
</reference>
<dbReference type="EMBL" id="CAJNNV010032229">
    <property type="protein sequence ID" value="CAE8639340.1"/>
    <property type="molecule type" value="Genomic_DNA"/>
</dbReference>
<protein>
    <submittedName>
        <fullName evidence="2">Uncharacterized protein</fullName>
    </submittedName>
</protein>
<dbReference type="Proteomes" id="UP000654075">
    <property type="component" value="Unassembled WGS sequence"/>
</dbReference>
<proteinExistence type="predicted"/>
<evidence type="ECO:0000313" key="3">
    <source>
        <dbReference type="Proteomes" id="UP000654075"/>
    </source>
</evidence>
<sequence>MASAYRLQNSNDDSADVESVYASESEQMLASPLSTAQAQDTCLRLPRTAARAALVAGVAVGVLIACTMGSFAIGRAVNPKAAGVKNVVRLNEDDDIWASVLGPKAKEAFDKQVASAAAEISVKTDEPIPTHAPIPEVVAPTPAPAPVYVAPPVT</sequence>
<evidence type="ECO:0000256" key="1">
    <source>
        <dbReference type="SAM" id="Phobius"/>
    </source>
</evidence>
<evidence type="ECO:0000313" key="2">
    <source>
        <dbReference type="EMBL" id="CAE8639340.1"/>
    </source>
</evidence>
<keyword evidence="1" id="KW-0812">Transmembrane</keyword>
<feature type="non-terminal residue" evidence="2">
    <location>
        <position position="154"/>
    </location>
</feature>
<feature type="transmembrane region" description="Helical" evidence="1">
    <location>
        <begin position="53"/>
        <end position="73"/>
    </location>
</feature>
<keyword evidence="1" id="KW-1133">Transmembrane helix</keyword>